<dbReference type="PROSITE" id="PS51257">
    <property type="entry name" value="PROKAR_LIPOPROTEIN"/>
    <property type="match status" value="1"/>
</dbReference>
<keyword evidence="7" id="KW-1185">Reference proteome</keyword>
<sequence>MNLLHRLIGSSALATALLFGALSSGGCSLLIETETCQSDADCSVGTCTADNICTDGAAATCSDDTPCPEGQLCGEDDQCVSGSGLLAPPCELSYGNIAAENAFNLGVLLPLSGPEEGFGRPLLNAIRLAQNDFNGIGGVLNRPVGLIVCDTQGLDDEALAGARHLVEEAGVEAIIGPDYSSQTIDIATSLTIDNEVVLISPSATAATISGLSDNDLVWRTAASDVIQGIALGELLTYMLADVVEAEAPKLALLTRRDDTYADGLQSALIAQLPAEITGGDNSRFAPYSYANASAGQTGDDYFDTVGEVIADAASTGEPDVVVILGSSEAWEIAAALDEGLSGSPLYVFVDAARNTDQAQAAPESLQGRIWGTAPQNIGAADYAPYISFRLKYLSEYNRDPNDFQFVANAFDALYVVALGAAGEGFTGPEIAEGMKRLSSGNTVDPGQSQAQSAINTLRGGGSINFRGASGPLNFDEKGDPQASPIALWCFDSNRLPEAGVILNEMLEFVPQLCGQDPFDDEPIDEGDTDADVGPDADIDASDADEDAAVIGPSDTDLSRDTD</sequence>
<dbReference type="OrthoDB" id="7337537at2"/>
<dbReference type="RefSeq" id="WP_146983074.1">
    <property type="nucleotide sequence ID" value="NZ_VOSM01000015.1"/>
</dbReference>
<feature type="compositionally biased region" description="Acidic residues" evidence="3">
    <location>
        <begin position="517"/>
        <end position="547"/>
    </location>
</feature>
<evidence type="ECO:0000256" key="2">
    <source>
        <dbReference type="ARBA" id="ARBA00022729"/>
    </source>
</evidence>
<evidence type="ECO:0000256" key="1">
    <source>
        <dbReference type="ARBA" id="ARBA00010062"/>
    </source>
</evidence>
<dbReference type="Proteomes" id="UP000321412">
    <property type="component" value="Unassembled WGS sequence"/>
</dbReference>
<evidence type="ECO:0000313" key="7">
    <source>
        <dbReference type="Proteomes" id="UP000321412"/>
    </source>
</evidence>
<evidence type="ECO:0000313" key="6">
    <source>
        <dbReference type="EMBL" id="TXD34160.1"/>
    </source>
</evidence>
<dbReference type="Gene3D" id="3.40.50.2300">
    <property type="match status" value="2"/>
</dbReference>
<organism evidence="6 7">
    <name type="scientific">Lujinxingia vulgaris</name>
    <dbReference type="NCBI Taxonomy" id="2600176"/>
    <lineage>
        <taxon>Bacteria</taxon>
        <taxon>Deltaproteobacteria</taxon>
        <taxon>Bradymonadales</taxon>
        <taxon>Lujinxingiaceae</taxon>
        <taxon>Lujinxingia</taxon>
    </lineage>
</organism>
<feature type="signal peptide" evidence="4">
    <location>
        <begin position="1"/>
        <end position="16"/>
    </location>
</feature>
<dbReference type="AlphaFoldDB" id="A0A5C6X1M9"/>
<protein>
    <submittedName>
        <fullName evidence="6">ABC transporter substrate-binding protein</fullName>
    </submittedName>
</protein>
<proteinExistence type="inferred from homology"/>
<dbReference type="Pfam" id="PF13458">
    <property type="entry name" value="Peripla_BP_6"/>
    <property type="match status" value="1"/>
</dbReference>
<comment type="similarity">
    <text evidence="1">Belongs to the leucine-binding protein family.</text>
</comment>
<dbReference type="InterPro" id="IPR051010">
    <property type="entry name" value="BCAA_transport"/>
</dbReference>
<feature type="chain" id="PRO_5022793218" evidence="4">
    <location>
        <begin position="17"/>
        <end position="562"/>
    </location>
</feature>
<dbReference type="EMBL" id="VOSM01000015">
    <property type="protein sequence ID" value="TXD34160.1"/>
    <property type="molecule type" value="Genomic_DNA"/>
</dbReference>
<name>A0A5C6X1M9_9DELT</name>
<dbReference type="SUPFAM" id="SSF53822">
    <property type="entry name" value="Periplasmic binding protein-like I"/>
    <property type="match status" value="1"/>
</dbReference>
<feature type="domain" description="Leucine-binding protein" evidence="5">
    <location>
        <begin position="104"/>
        <end position="438"/>
    </location>
</feature>
<evidence type="ECO:0000259" key="5">
    <source>
        <dbReference type="Pfam" id="PF13458"/>
    </source>
</evidence>
<gene>
    <name evidence="6" type="ORF">FRC98_19175</name>
</gene>
<evidence type="ECO:0000256" key="4">
    <source>
        <dbReference type="SAM" id="SignalP"/>
    </source>
</evidence>
<comment type="caution">
    <text evidence="6">The sequence shown here is derived from an EMBL/GenBank/DDBJ whole genome shotgun (WGS) entry which is preliminary data.</text>
</comment>
<evidence type="ECO:0000256" key="3">
    <source>
        <dbReference type="SAM" id="MobiDB-lite"/>
    </source>
</evidence>
<keyword evidence="2 4" id="KW-0732">Signal</keyword>
<dbReference type="PANTHER" id="PTHR30483:SF6">
    <property type="entry name" value="PERIPLASMIC BINDING PROTEIN OF ABC TRANSPORTER FOR NATURAL AMINO ACIDS"/>
    <property type="match status" value="1"/>
</dbReference>
<dbReference type="InterPro" id="IPR028082">
    <property type="entry name" value="Peripla_BP_I"/>
</dbReference>
<dbReference type="InterPro" id="IPR028081">
    <property type="entry name" value="Leu-bd"/>
</dbReference>
<feature type="region of interest" description="Disordered" evidence="3">
    <location>
        <begin position="513"/>
        <end position="562"/>
    </location>
</feature>
<dbReference type="PANTHER" id="PTHR30483">
    <property type="entry name" value="LEUCINE-SPECIFIC-BINDING PROTEIN"/>
    <property type="match status" value="1"/>
</dbReference>
<accession>A0A5C6X1M9</accession>
<reference evidence="6 7" key="1">
    <citation type="submission" date="2019-08" db="EMBL/GenBank/DDBJ databases">
        <title>Bradymonadales sp. TMQ4.</title>
        <authorList>
            <person name="Liang Q."/>
        </authorList>
    </citation>
    <scope>NUCLEOTIDE SEQUENCE [LARGE SCALE GENOMIC DNA]</scope>
    <source>
        <strain evidence="6 7">TMQ4</strain>
    </source>
</reference>